<accession>A0A9W4T9G6</accession>
<dbReference type="Proteomes" id="UP001153678">
    <property type="component" value="Unassembled WGS sequence"/>
</dbReference>
<comment type="caution">
    <text evidence="1">The sequence shown here is derived from an EMBL/GenBank/DDBJ whole genome shotgun (WGS) entry which is preliminary data.</text>
</comment>
<organism evidence="1 2">
    <name type="scientific">Funneliformis geosporum</name>
    <dbReference type="NCBI Taxonomy" id="1117311"/>
    <lineage>
        <taxon>Eukaryota</taxon>
        <taxon>Fungi</taxon>
        <taxon>Fungi incertae sedis</taxon>
        <taxon>Mucoromycota</taxon>
        <taxon>Glomeromycotina</taxon>
        <taxon>Glomeromycetes</taxon>
        <taxon>Glomerales</taxon>
        <taxon>Glomeraceae</taxon>
        <taxon>Funneliformis</taxon>
    </lineage>
</organism>
<protein>
    <submittedName>
        <fullName evidence="1">725_t:CDS:1</fullName>
    </submittedName>
</protein>
<name>A0A9W4T9G6_9GLOM</name>
<sequence>KKSGTSYLKIAYKEVLFPVYFTGIETVKQSKFQLLKFIGEKIMKEVIDINNMRPIHEIVEDTLRES</sequence>
<proteinExistence type="predicted"/>
<evidence type="ECO:0000313" key="2">
    <source>
        <dbReference type="Proteomes" id="UP001153678"/>
    </source>
</evidence>
<dbReference type="EMBL" id="CAMKVN010015651">
    <property type="protein sequence ID" value="CAI2197132.1"/>
    <property type="molecule type" value="Genomic_DNA"/>
</dbReference>
<reference evidence="1" key="1">
    <citation type="submission" date="2022-08" db="EMBL/GenBank/DDBJ databases">
        <authorList>
            <person name="Kallberg Y."/>
            <person name="Tangrot J."/>
            <person name="Rosling A."/>
        </authorList>
    </citation>
    <scope>NUCLEOTIDE SEQUENCE</scope>
    <source>
        <strain evidence="1">Wild A</strain>
    </source>
</reference>
<dbReference type="AlphaFoldDB" id="A0A9W4T9G6"/>
<gene>
    <name evidence="1" type="ORF">FWILDA_LOCUS17924</name>
</gene>
<keyword evidence="2" id="KW-1185">Reference proteome</keyword>
<dbReference type="OrthoDB" id="2480603at2759"/>
<feature type="non-terminal residue" evidence="1">
    <location>
        <position position="66"/>
    </location>
</feature>
<evidence type="ECO:0000313" key="1">
    <source>
        <dbReference type="EMBL" id="CAI2197132.1"/>
    </source>
</evidence>